<dbReference type="Pfam" id="PF03060">
    <property type="entry name" value="NMO"/>
    <property type="match status" value="1"/>
</dbReference>
<keyword evidence="5" id="KW-1185">Reference proteome</keyword>
<keyword evidence="4" id="KW-0503">Monooxygenase</keyword>
<organism evidence="4 5">
    <name type="scientific">Mycolicibacter acidiphilus</name>
    <dbReference type="NCBI Taxonomy" id="2835306"/>
    <lineage>
        <taxon>Bacteria</taxon>
        <taxon>Bacillati</taxon>
        <taxon>Actinomycetota</taxon>
        <taxon>Actinomycetes</taxon>
        <taxon>Mycobacteriales</taxon>
        <taxon>Mycobacteriaceae</taxon>
        <taxon>Mycolicibacter</taxon>
    </lineage>
</organism>
<dbReference type="InterPro" id="IPR004136">
    <property type="entry name" value="NMO"/>
</dbReference>
<evidence type="ECO:0000313" key="5">
    <source>
        <dbReference type="Proteomes" id="UP001519535"/>
    </source>
</evidence>
<dbReference type="GO" id="GO:0004497">
    <property type="term" value="F:monooxygenase activity"/>
    <property type="evidence" value="ECO:0007669"/>
    <property type="project" value="UniProtKB-KW"/>
</dbReference>
<dbReference type="Proteomes" id="UP001519535">
    <property type="component" value="Unassembled WGS sequence"/>
</dbReference>
<proteinExistence type="predicted"/>
<dbReference type="CDD" id="cd04730">
    <property type="entry name" value="NPD_like"/>
    <property type="match status" value="1"/>
</dbReference>
<dbReference type="Gene3D" id="3.20.20.70">
    <property type="entry name" value="Aldolase class I"/>
    <property type="match status" value="1"/>
</dbReference>
<name>A0ABS5REN5_9MYCO</name>
<comment type="caution">
    <text evidence="4">The sequence shown here is derived from an EMBL/GenBank/DDBJ whole genome shotgun (WGS) entry which is preliminary data.</text>
</comment>
<keyword evidence="3" id="KW-0560">Oxidoreductase</keyword>
<evidence type="ECO:0000256" key="3">
    <source>
        <dbReference type="ARBA" id="ARBA00023002"/>
    </source>
</evidence>
<dbReference type="PANTHER" id="PTHR32332:SF38">
    <property type="entry name" value="MONOOXYGENASE RV1533-RELATED"/>
    <property type="match status" value="1"/>
</dbReference>
<evidence type="ECO:0000313" key="4">
    <source>
        <dbReference type="EMBL" id="MBS9532742.1"/>
    </source>
</evidence>
<sequence>MHTAICDELGIEFPIFAFTHCRDVVVAVSKAGGFGVLGAVGFTPEQLEIELNWIDENIGDHPYGVDIVIPNKYEGQNSGQSAEELAESLKKLVPQQHLDFARKILADHGVPVEDSAKDSLQLIGWTEATATPQVEVALRHPKMKLIANALGTPPADMIKHIHSKGVKVAALCGSPSQAIKHAEADVDIIIAQGGEGGGHCGEIASIVLWPQAVKAVAPRPVLAAGGIGSGEQIAAALALGCQGAWTGSQWLMVEEANNTPKQQEAYIKASSRDTVRSRSFTGKPCRMLRNDWTDAWAAEGNPEPLGMPLQYMVSGMAVKATHRYPNETVDVAFNPVGQVVGQFTKVEKTAAVIERWVQEYLAATGRLEEANAAASV</sequence>
<dbReference type="EMBL" id="JAHCLR010000004">
    <property type="protein sequence ID" value="MBS9532742.1"/>
    <property type="molecule type" value="Genomic_DNA"/>
</dbReference>
<dbReference type="SUPFAM" id="SSF51412">
    <property type="entry name" value="Inosine monophosphate dehydrogenase (IMPDH)"/>
    <property type="match status" value="1"/>
</dbReference>
<dbReference type="PANTHER" id="PTHR32332">
    <property type="entry name" value="2-NITROPROPANE DIOXYGENASE"/>
    <property type="match status" value="1"/>
</dbReference>
<dbReference type="RefSeq" id="WP_214091620.1">
    <property type="nucleotide sequence ID" value="NZ_JAHCLR010000004.1"/>
</dbReference>
<evidence type="ECO:0000256" key="2">
    <source>
        <dbReference type="ARBA" id="ARBA00022643"/>
    </source>
</evidence>
<keyword evidence="1" id="KW-0285">Flavoprotein</keyword>
<protein>
    <submittedName>
        <fullName evidence="4">Nitronate monooxygenase</fullName>
    </submittedName>
</protein>
<gene>
    <name evidence="4" type="ORF">KIH27_03970</name>
</gene>
<evidence type="ECO:0000256" key="1">
    <source>
        <dbReference type="ARBA" id="ARBA00022630"/>
    </source>
</evidence>
<dbReference type="InterPro" id="IPR013785">
    <property type="entry name" value="Aldolase_TIM"/>
</dbReference>
<reference evidence="4 5" key="1">
    <citation type="submission" date="2021-05" db="EMBL/GenBank/DDBJ databases">
        <title>Mycobacterium acidophilum sp. nov., an extremely acid-tolerant member of the genus Mycobacterium.</title>
        <authorList>
            <person name="Xia J."/>
        </authorList>
    </citation>
    <scope>NUCLEOTIDE SEQUENCE [LARGE SCALE GENOMIC DNA]</scope>
    <source>
        <strain evidence="4 5">M1</strain>
    </source>
</reference>
<keyword evidence="2" id="KW-0288">FMN</keyword>
<accession>A0ABS5REN5</accession>